<gene>
    <name evidence="1" type="ORF">FE840_013795</name>
</gene>
<evidence type="ECO:0008006" key="3">
    <source>
        <dbReference type="Google" id="ProtNLM"/>
    </source>
</evidence>
<dbReference type="RefSeq" id="WP_138286074.1">
    <property type="nucleotide sequence ID" value="NZ_CP058350.1"/>
</dbReference>
<name>A0ABX6QPR1_9HYPH</name>
<dbReference type="EMBL" id="CP058350">
    <property type="protein sequence ID" value="QLF70520.1"/>
    <property type="molecule type" value="Genomic_DNA"/>
</dbReference>
<reference evidence="1 2" key="1">
    <citation type="submission" date="2020-06" db="EMBL/GenBank/DDBJ databases">
        <title>Genome sequence of Rhizobium sp strain ADMK78.</title>
        <authorList>
            <person name="Rahi P."/>
        </authorList>
    </citation>
    <scope>NUCLEOTIDE SEQUENCE [LARGE SCALE GENOMIC DNA]</scope>
    <source>
        <strain evidence="1 2">ADMK78</strain>
    </source>
</reference>
<dbReference type="Proteomes" id="UP000308530">
    <property type="component" value="Chromosome"/>
</dbReference>
<organism evidence="1 2">
    <name type="scientific">Peteryoungia desertarenae</name>
    <dbReference type="NCBI Taxonomy" id="1813451"/>
    <lineage>
        <taxon>Bacteria</taxon>
        <taxon>Pseudomonadati</taxon>
        <taxon>Pseudomonadota</taxon>
        <taxon>Alphaproteobacteria</taxon>
        <taxon>Hyphomicrobiales</taxon>
        <taxon>Rhizobiaceae</taxon>
        <taxon>Peteryoungia</taxon>
    </lineage>
</organism>
<accession>A0ABX6QPR1</accession>
<keyword evidence="2" id="KW-1185">Reference proteome</keyword>
<evidence type="ECO:0000313" key="1">
    <source>
        <dbReference type="EMBL" id="QLF70520.1"/>
    </source>
</evidence>
<evidence type="ECO:0000313" key="2">
    <source>
        <dbReference type="Proteomes" id="UP000308530"/>
    </source>
</evidence>
<proteinExistence type="predicted"/>
<sequence length="85" mass="9332">MATTTVPFSPLSLQQRADIAASPAGVRRATALAMAVRIVEVLALFIVTRLESLDDALERRRNARALEALPMDLRKDLGWPSGDMR</sequence>
<protein>
    <recommendedName>
        <fullName evidence="3">DUF1127 domain-containing protein</fullName>
    </recommendedName>
</protein>